<sequence>MMSPHTAPSPLRNTAFPNLAVHAHPKVCTDIGRAAEGGCGSVCDRENSFEHAALAGKGGNFQLSFGGADVLAAAFLPLAYSHWFVNAHDIVPIRGLTITVLTTTTHTPTKTIKPALHPPRALLILALTNDIFHREFLNVYHSMKNKRTGNKTIHCRKPNTAVSC</sequence>
<dbReference type="EMBL" id="HE575323">
    <property type="protein sequence ID" value="CCC94591.1"/>
    <property type="molecule type" value="Genomic_DNA"/>
</dbReference>
<proteinExistence type="predicted"/>
<accession>G0UYX3</accession>
<protein>
    <submittedName>
        <fullName evidence="1">Uncharacterized protein TCIL3000_10_13760</fullName>
    </submittedName>
</protein>
<name>G0UYX3_TRYCI</name>
<dbReference type="AlphaFoldDB" id="G0UYX3"/>
<dbReference type="VEuPathDB" id="TriTrypDB:TcIL3000_10_13760"/>
<organism evidence="1">
    <name type="scientific">Trypanosoma congolense (strain IL3000)</name>
    <dbReference type="NCBI Taxonomy" id="1068625"/>
    <lineage>
        <taxon>Eukaryota</taxon>
        <taxon>Discoba</taxon>
        <taxon>Euglenozoa</taxon>
        <taxon>Kinetoplastea</taxon>
        <taxon>Metakinetoplastina</taxon>
        <taxon>Trypanosomatida</taxon>
        <taxon>Trypanosomatidae</taxon>
        <taxon>Trypanosoma</taxon>
        <taxon>Nannomonas</taxon>
    </lineage>
</organism>
<gene>
    <name evidence="1" type="ORF">TCIL3000_10_13760</name>
</gene>
<evidence type="ECO:0000313" key="1">
    <source>
        <dbReference type="EMBL" id="CCC94591.1"/>
    </source>
</evidence>
<reference evidence="1" key="1">
    <citation type="journal article" date="2012" name="Proc. Natl. Acad. Sci. U.S.A.">
        <title>Antigenic diversity is generated by distinct evolutionary mechanisms in African trypanosome species.</title>
        <authorList>
            <person name="Jackson A.P."/>
            <person name="Berry A."/>
            <person name="Aslett M."/>
            <person name="Allison H.C."/>
            <person name="Burton P."/>
            <person name="Vavrova-Anderson J."/>
            <person name="Brown R."/>
            <person name="Browne H."/>
            <person name="Corton N."/>
            <person name="Hauser H."/>
            <person name="Gamble J."/>
            <person name="Gilderthorp R."/>
            <person name="Marcello L."/>
            <person name="McQuillan J."/>
            <person name="Otto T.D."/>
            <person name="Quail M.A."/>
            <person name="Sanders M.J."/>
            <person name="van Tonder A."/>
            <person name="Ginger M.L."/>
            <person name="Field M.C."/>
            <person name="Barry J.D."/>
            <person name="Hertz-Fowler C."/>
            <person name="Berriman M."/>
        </authorList>
    </citation>
    <scope>NUCLEOTIDE SEQUENCE</scope>
    <source>
        <strain evidence="1">IL3000</strain>
    </source>
</reference>